<gene>
    <name evidence="1" type="ORF">FSZ17_02500</name>
</gene>
<organism evidence="1 2">
    <name type="scientific">Cytobacillus dafuensis</name>
    <name type="common">Bacillus dafuensis</name>
    <dbReference type="NCBI Taxonomy" id="1742359"/>
    <lineage>
        <taxon>Bacteria</taxon>
        <taxon>Bacillati</taxon>
        <taxon>Bacillota</taxon>
        <taxon>Bacilli</taxon>
        <taxon>Bacillales</taxon>
        <taxon>Bacillaceae</taxon>
        <taxon>Cytobacillus</taxon>
    </lineage>
</organism>
<dbReference type="Proteomes" id="UP000321555">
    <property type="component" value="Chromosome"/>
</dbReference>
<evidence type="ECO:0000313" key="1">
    <source>
        <dbReference type="EMBL" id="QED46243.1"/>
    </source>
</evidence>
<accession>A0A5B8Z1X0</accession>
<dbReference type="InterPro" id="IPR029068">
    <property type="entry name" value="Glyas_Bleomycin-R_OHBP_Dase"/>
</dbReference>
<protein>
    <submittedName>
        <fullName evidence="1">VOC family protein</fullName>
    </submittedName>
</protein>
<reference evidence="2" key="1">
    <citation type="submission" date="2019-08" db="EMBL/GenBank/DDBJ databases">
        <authorList>
            <person name="Zheng X."/>
        </authorList>
    </citation>
    <scope>NUCLEOTIDE SEQUENCE [LARGE SCALE GENOMIC DNA]</scope>
    <source>
        <strain evidence="2">FJAT-25496</strain>
    </source>
</reference>
<dbReference type="RefSeq" id="WP_057775554.1">
    <property type="nucleotide sequence ID" value="NZ_CP042593.1"/>
</dbReference>
<dbReference type="KEGG" id="bda:FSZ17_02500"/>
<sequence>MVYEVTFQIRVGDIDKGQKWYTTLLNREPDFIPHEGFAEWELIPGCWLQVAEGTHLVGSGPIRLGVDSMEKERERLMKELEVEFFQIFEREGVPAKWGTFLDPWGNQVGFFEYLDENEKLERIQSILGSLSKGTI</sequence>
<dbReference type="STRING" id="1742359.GCA_001439625_04341"/>
<dbReference type="Gene3D" id="3.10.180.10">
    <property type="entry name" value="2,3-Dihydroxybiphenyl 1,2-Dioxygenase, domain 1"/>
    <property type="match status" value="1"/>
</dbReference>
<evidence type="ECO:0000313" key="2">
    <source>
        <dbReference type="Proteomes" id="UP000321555"/>
    </source>
</evidence>
<proteinExistence type="predicted"/>
<keyword evidence="2" id="KW-1185">Reference proteome</keyword>
<name>A0A5B8Z1X0_CYTDA</name>
<dbReference type="AlphaFoldDB" id="A0A5B8Z1X0"/>
<dbReference type="EMBL" id="CP042593">
    <property type="protein sequence ID" value="QED46243.1"/>
    <property type="molecule type" value="Genomic_DNA"/>
</dbReference>
<dbReference type="SUPFAM" id="SSF54593">
    <property type="entry name" value="Glyoxalase/Bleomycin resistance protein/Dihydroxybiphenyl dioxygenase"/>
    <property type="match status" value="1"/>
</dbReference>
<dbReference type="OrthoDB" id="2453533at2"/>